<evidence type="ECO:0000313" key="2">
    <source>
        <dbReference type="Proteomes" id="UP000789901"/>
    </source>
</evidence>
<reference evidence="1 2" key="1">
    <citation type="submission" date="2021-06" db="EMBL/GenBank/DDBJ databases">
        <authorList>
            <person name="Kallberg Y."/>
            <person name="Tangrot J."/>
            <person name="Rosling A."/>
        </authorList>
    </citation>
    <scope>NUCLEOTIDE SEQUENCE [LARGE SCALE GENOMIC DNA]</scope>
    <source>
        <strain evidence="1 2">120-4 pot B 10/14</strain>
    </source>
</reference>
<sequence>MALVIGDFALVSSYLQRANSQVLLSNALVDLEASNSNRRNGLSYNALAKLDQNIPQKQAKKNQIKDLKKNYKDLSNNKFVKKFLT</sequence>
<feature type="non-terminal residue" evidence="1">
    <location>
        <position position="85"/>
    </location>
</feature>
<proteinExistence type="predicted"/>
<keyword evidence="2" id="KW-1185">Reference proteome</keyword>
<evidence type="ECO:0000313" key="1">
    <source>
        <dbReference type="EMBL" id="CAG8839604.1"/>
    </source>
</evidence>
<gene>
    <name evidence="1" type="ORF">GMARGA_LOCUS34524</name>
</gene>
<protein>
    <submittedName>
        <fullName evidence="1">4846_t:CDS:1</fullName>
    </submittedName>
</protein>
<dbReference type="EMBL" id="CAJVQB010060822">
    <property type="protein sequence ID" value="CAG8839604.1"/>
    <property type="molecule type" value="Genomic_DNA"/>
</dbReference>
<name>A0ABN7WSB1_GIGMA</name>
<dbReference type="Proteomes" id="UP000789901">
    <property type="component" value="Unassembled WGS sequence"/>
</dbReference>
<accession>A0ABN7WSB1</accession>
<organism evidence="1 2">
    <name type="scientific">Gigaspora margarita</name>
    <dbReference type="NCBI Taxonomy" id="4874"/>
    <lineage>
        <taxon>Eukaryota</taxon>
        <taxon>Fungi</taxon>
        <taxon>Fungi incertae sedis</taxon>
        <taxon>Mucoromycota</taxon>
        <taxon>Glomeromycotina</taxon>
        <taxon>Glomeromycetes</taxon>
        <taxon>Diversisporales</taxon>
        <taxon>Gigasporaceae</taxon>
        <taxon>Gigaspora</taxon>
    </lineage>
</organism>
<comment type="caution">
    <text evidence="1">The sequence shown here is derived from an EMBL/GenBank/DDBJ whole genome shotgun (WGS) entry which is preliminary data.</text>
</comment>